<reference evidence="1" key="1">
    <citation type="submission" date="2020-04" db="EMBL/GenBank/DDBJ databases">
        <authorList>
            <person name="Broberg M."/>
        </authorList>
    </citation>
    <scope>NUCLEOTIDE SEQUENCE</scope>
</reference>
<organism evidence="1 2">
    <name type="scientific">Clonostachys rosea f. rosea IK726</name>
    <dbReference type="NCBI Taxonomy" id="1349383"/>
    <lineage>
        <taxon>Eukaryota</taxon>
        <taxon>Fungi</taxon>
        <taxon>Dikarya</taxon>
        <taxon>Ascomycota</taxon>
        <taxon>Pezizomycotina</taxon>
        <taxon>Sordariomycetes</taxon>
        <taxon>Hypocreomycetidae</taxon>
        <taxon>Hypocreales</taxon>
        <taxon>Bionectriaceae</taxon>
        <taxon>Clonostachys</taxon>
    </lineage>
</organism>
<accession>A0ACA9UJE2</accession>
<dbReference type="Proteomes" id="UP000836387">
    <property type="component" value="Unassembled WGS sequence"/>
</dbReference>
<evidence type="ECO:0000313" key="2">
    <source>
        <dbReference type="Proteomes" id="UP000836387"/>
    </source>
</evidence>
<dbReference type="EMBL" id="CADEHS020000521">
    <property type="protein sequence ID" value="CAG9953228.1"/>
    <property type="molecule type" value="Genomic_DNA"/>
</dbReference>
<protein>
    <submittedName>
        <fullName evidence="1">Uncharacterized protein</fullName>
    </submittedName>
</protein>
<keyword evidence="2" id="KW-1185">Reference proteome</keyword>
<name>A0ACA9UJE2_BIOOC</name>
<evidence type="ECO:0000313" key="1">
    <source>
        <dbReference type="EMBL" id="CAG9953228.1"/>
    </source>
</evidence>
<sequence length="126" mass="14143">MPIAGLASSVNPGSYLRLGYIVRYTNQRQSILAQLLSRECLRLEDSLKRLGLITKRYPDSLVVTFERPPSWIIEEFSLRPEGDWVHVITMPHVSAETIEVFLDRMESVTKACSAALVASRPSSATH</sequence>
<comment type="caution">
    <text evidence="1">The sequence shown here is derived from an EMBL/GenBank/DDBJ whole genome shotgun (WGS) entry which is preliminary data.</text>
</comment>
<reference evidence="1" key="2">
    <citation type="submission" date="2021-10" db="EMBL/GenBank/DDBJ databases">
        <authorList>
            <person name="Piombo E."/>
        </authorList>
    </citation>
    <scope>NUCLEOTIDE SEQUENCE</scope>
</reference>
<proteinExistence type="predicted"/>
<gene>
    <name evidence="1" type="ORF">CRV2_00017430</name>
</gene>